<dbReference type="AlphaFoldDB" id="A0A4Z2IKP4"/>
<dbReference type="EMBL" id="SRLO01000075">
    <property type="protein sequence ID" value="TNN78307.1"/>
    <property type="molecule type" value="Genomic_DNA"/>
</dbReference>
<protein>
    <submittedName>
        <fullName evidence="1">Uncharacterized protein</fullName>
    </submittedName>
</protein>
<gene>
    <name evidence="1" type="ORF">EYF80_011547</name>
</gene>
<reference evidence="1 2" key="1">
    <citation type="submission" date="2019-03" db="EMBL/GenBank/DDBJ databases">
        <title>First draft genome of Liparis tanakae, snailfish: a comprehensive survey of snailfish specific genes.</title>
        <authorList>
            <person name="Kim W."/>
            <person name="Song I."/>
            <person name="Jeong J.-H."/>
            <person name="Kim D."/>
            <person name="Kim S."/>
            <person name="Ryu S."/>
            <person name="Song J.Y."/>
            <person name="Lee S.K."/>
        </authorList>
    </citation>
    <scope>NUCLEOTIDE SEQUENCE [LARGE SCALE GENOMIC DNA]</scope>
    <source>
        <tissue evidence="1">Muscle</tissue>
    </source>
</reference>
<keyword evidence="2" id="KW-1185">Reference proteome</keyword>
<proteinExistence type="predicted"/>
<organism evidence="1 2">
    <name type="scientific">Liparis tanakae</name>
    <name type="common">Tanaka's snailfish</name>
    <dbReference type="NCBI Taxonomy" id="230148"/>
    <lineage>
        <taxon>Eukaryota</taxon>
        <taxon>Metazoa</taxon>
        <taxon>Chordata</taxon>
        <taxon>Craniata</taxon>
        <taxon>Vertebrata</taxon>
        <taxon>Euteleostomi</taxon>
        <taxon>Actinopterygii</taxon>
        <taxon>Neopterygii</taxon>
        <taxon>Teleostei</taxon>
        <taxon>Neoteleostei</taxon>
        <taxon>Acanthomorphata</taxon>
        <taxon>Eupercaria</taxon>
        <taxon>Perciformes</taxon>
        <taxon>Cottioidei</taxon>
        <taxon>Cottales</taxon>
        <taxon>Liparidae</taxon>
        <taxon>Liparis</taxon>
    </lineage>
</organism>
<dbReference type="Proteomes" id="UP000314294">
    <property type="component" value="Unassembled WGS sequence"/>
</dbReference>
<name>A0A4Z2IKP4_9TELE</name>
<evidence type="ECO:0000313" key="1">
    <source>
        <dbReference type="EMBL" id="TNN78307.1"/>
    </source>
</evidence>
<comment type="caution">
    <text evidence="1">The sequence shown here is derived from an EMBL/GenBank/DDBJ whole genome shotgun (WGS) entry which is preliminary data.</text>
</comment>
<evidence type="ECO:0000313" key="2">
    <source>
        <dbReference type="Proteomes" id="UP000314294"/>
    </source>
</evidence>
<sequence>MTSPFAYFIPTVRRHADVDSLDNAGLNYNFNQGPEGGPTLEQRCPHEENEQHLDGGDFYPIAPSGLEVQESWSKSGIWWTTMGMGGGGAAPDGWLTSALIADRQLLEQRTAGMLRGQQKDHGTQKLDELQIKTSVWEIIWSDRALVASARAKSSSSPGSSSVFSP</sequence>
<accession>A0A4Z2IKP4</accession>